<feature type="region of interest" description="Disordered" evidence="1">
    <location>
        <begin position="1"/>
        <end position="31"/>
    </location>
</feature>
<dbReference type="AlphaFoldDB" id="A0AAP0L966"/>
<feature type="compositionally biased region" description="Basic and acidic residues" evidence="1">
    <location>
        <begin position="12"/>
        <end position="25"/>
    </location>
</feature>
<reference evidence="2 3" key="1">
    <citation type="submission" date="2024-01" db="EMBL/GenBank/DDBJ databases">
        <title>Genome assemblies of Stephania.</title>
        <authorList>
            <person name="Yang L."/>
        </authorList>
    </citation>
    <scope>NUCLEOTIDE SEQUENCE [LARGE SCALE GENOMIC DNA]</scope>
    <source>
        <strain evidence="2">JXDWG</strain>
        <tissue evidence="2">Leaf</tissue>
    </source>
</reference>
<accession>A0AAP0L966</accession>
<protein>
    <submittedName>
        <fullName evidence="2">Uncharacterized protein</fullName>
    </submittedName>
</protein>
<dbReference type="Proteomes" id="UP001419268">
    <property type="component" value="Unassembled WGS sequence"/>
</dbReference>
<proteinExistence type="predicted"/>
<keyword evidence="3" id="KW-1185">Reference proteome</keyword>
<gene>
    <name evidence="2" type="ORF">Scep_001349</name>
</gene>
<dbReference type="EMBL" id="JBBNAG010000001">
    <property type="protein sequence ID" value="KAK9166158.1"/>
    <property type="molecule type" value="Genomic_DNA"/>
</dbReference>
<comment type="caution">
    <text evidence="2">The sequence shown here is derived from an EMBL/GenBank/DDBJ whole genome shotgun (WGS) entry which is preliminary data.</text>
</comment>
<name>A0AAP0L966_9MAGN</name>
<evidence type="ECO:0000256" key="1">
    <source>
        <dbReference type="SAM" id="MobiDB-lite"/>
    </source>
</evidence>
<evidence type="ECO:0000313" key="2">
    <source>
        <dbReference type="EMBL" id="KAK9166158.1"/>
    </source>
</evidence>
<organism evidence="2 3">
    <name type="scientific">Stephania cephalantha</name>
    <dbReference type="NCBI Taxonomy" id="152367"/>
    <lineage>
        <taxon>Eukaryota</taxon>
        <taxon>Viridiplantae</taxon>
        <taxon>Streptophyta</taxon>
        <taxon>Embryophyta</taxon>
        <taxon>Tracheophyta</taxon>
        <taxon>Spermatophyta</taxon>
        <taxon>Magnoliopsida</taxon>
        <taxon>Ranunculales</taxon>
        <taxon>Menispermaceae</taxon>
        <taxon>Menispermoideae</taxon>
        <taxon>Cissampelideae</taxon>
        <taxon>Stephania</taxon>
    </lineage>
</organism>
<evidence type="ECO:0000313" key="3">
    <source>
        <dbReference type="Proteomes" id="UP001419268"/>
    </source>
</evidence>
<sequence length="111" mass="12008">MGVAAGDSRWGPTREPHRHEEENKGWHLSHPASADTALGCLQSAARRRSNCPLMVDEPGAKLLAPGLVNLWLTSPSSINPPPPQEGRLTVLNRDFLGPWSTKEGPNGLLDN</sequence>